<dbReference type="GO" id="GO:0046872">
    <property type="term" value="F:metal ion binding"/>
    <property type="evidence" value="ECO:0007669"/>
    <property type="project" value="UniProtKB-KW"/>
</dbReference>
<dbReference type="PANTHER" id="PTHR30632:SF0">
    <property type="entry name" value="SULFATE-BINDING PROTEIN"/>
    <property type="match status" value="1"/>
</dbReference>
<protein>
    <submittedName>
        <fullName evidence="5">Molybdate ABC transporter substrate-binding protein</fullName>
    </submittedName>
</protein>
<gene>
    <name evidence="5" type="primary">modA</name>
    <name evidence="5" type="ORF">IPN02_06575</name>
</gene>
<comment type="caution">
    <text evidence="5">The sequence shown here is derived from an EMBL/GenBank/DDBJ whole genome shotgun (WGS) entry which is preliminary data.</text>
</comment>
<comment type="similarity">
    <text evidence="1">Belongs to the bacterial solute-binding protein ModA family.</text>
</comment>
<reference evidence="5 6" key="1">
    <citation type="submission" date="2020-10" db="EMBL/GenBank/DDBJ databases">
        <title>Connecting structure to function with the recovery of over 1000 high-quality activated sludge metagenome-assembled genomes encoding full-length rRNA genes using long-read sequencing.</title>
        <authorList>
            <person name="Singleton C.M."/>
            <person name="Petriglieri F."/>
            <person name="Kristensen J.M."/>
            <person name="Kirkegaard R.H."/>
            <person name="Michaelsen T.Y."/>
            <person name="Andersen M.H."/>
            <person name="Karst S.M."/>
            <person name="Dueholm M.S."/>
            <person name="Nielsen P.H."/>
            <person name="Albertsen M."/>
        </authorList>
    </citation>
    <scope>NUCLEOTIDE SEQUENCE [LARGE SCALE GENOMIC DNA]</scope>
    <source>
        <strain evidence="5">Lyne_18-Q3-R50-59_MAXAC.006</strain>
    </source>
</reference>
<dbReference type="GO" id="GO:0015689">
    <property type="term" value="P:molybdate ion transport"/>
    <property type="evidence" value="ECO:0007669"/>
    <property type="project" value="InterPro"/>
</dbReference>
<dbReference type="AlphaFoldDB" id="A0A936NCH3"/>
<dbReference type="PROSITE" id="PS51257">
    <property type="entry name" value="PROKAR_LIPOPROTEIN"/>
    <property type="match status" value="1"/>
</dbReference>
<keyword evidence="2" id="KW-0479">Metal-binding</keyword>
<dbReference type="Gene3D" id="3.40.190.10">
    <property type="entry name" value="Periplasmic binding protein-like II"/>
    <property type="match status" value="2"/>
</dbReference>
<name>A0A936NCH3_9ACTN</name>
<dbReference type="InterPro" id="IPR050682">
    <property type="entry name" value="ModA/WtpA"/>
</dbReference>
<dbReference type="EMBL" id="JADJZA010000002">
    <property type="protein sequence ID" value="MBK9296511.1"/>
    <property type="molecule type" value="Genomic_DNA"/>
</dbReference>
<dbReference type="GO" id="GO:0030973">
    <property type="term" value="F:molybdate ion binding"/>
    <property type="evidence" value="ECO:0007669"/>
    <property type="project" value="TreeGrafter"/>
</dbReference>
<organism evidence="5 6">
    <name type="scientific">Candidatus Neomicrothrix subdominans</name>
    <dbReference type="NCBI Taxonomy" id="2954438"/>
    <lineage>
        <taxon>Bacteria</taxon>
        <taxon>Bacillati</taxon>
        <taxon>Actinomycetota</taxon>
        <taxon>Acidimicrobiia</taxon>
        <taxon>Acidimicrobiales</taxon>
        <taxon>Microthrixaceae</taxon>
        <taxon>Candidatus Neomicrothrix</taxon>
    </lineage>
</organism>
<dbReference type="InterPro" id="IPR005950">
    <property type="entry name" value="ModA"/>
</dbReference>
<evidence type="ECO:0000256" key="4">
    <source>
        <dbReference type="SAM" id="MobiDB-lite"/>
    </source>
</evidence>
<evidence type="ECO:0000313" key="5">
    <source>
        <dbReference type="EMBL" id="MBK9296511.1"/>
    </source>
</evidence>
<proteinExistence type="inferred from homology"/>
<dbReference type="Proteomes" id="UP000727993">
    <property type="component" value="Unassembled WGS sequence"/>
</dbReference>
<evidence type="ECO:0000256" key="1">
    <source>
        <dbReference type="ARBA" id="ARBA00009175"/>
    </source>
</evidence>
<evidence type="ECO:0000256" key="3">
    <source>
        <dbReference type="ARBA" id="ARBA00022729"/>
    </source>
</evidence>
<sequence>MGIRATRSRGLVAAVSLTALVLLGVACGGEEDSKVSASSTTATRQTDASAEALSGTVTVMAPGPLKGLLEAATTEFESDHPGVSVELNLGHVPSLLAQLEGGVAADVLVTPDARTMGQASSKGMVDGNPEVIARNPMALVVPAGNPGGVRGIDALRNASLRVGLCAMELPCGKLAEELAAASSITLSADTLEPGGSPGVVTKAATGEIDVGLVFATDIKAGGGKVDKIVIPDSSNVSSEISAAALTASENDAAARAFVDFLVSTKGKELADAAGFLVA</sequence>
<dbReference type="NCBIfam" id="TIGR01256">
    <property type="entry name" value="modA"/>
    <property type="match status" value="1"/>
</dbReference>
<dbReference type="Pfam" id="PF13531">
    <property type="entry name" value="SBP_bac_11"/>
    <property type="match status" value="1"/>
</dbReference>
<feature type="compositionally biased region" description="Polar residues" evidence="4">
    <location>
        <begin position="35"/>
        <end position="48"/>
    </location>
</feature>
<keyword evidence="3" id="KW-0732">Signal</keyword>
<feature type="region of interest" description="Disordered" evidence="4">
    <location>
        <begin position="31"/>
        <end position="55"/>
    </location>
</feature>
<evidence type="ECO:0000256" key="2">
    <source>
        <dbReference type="ARBA" id="ARBA00022723"/>
    </source>
</evidence>
<accession>A0A936NCH3</accession>
<evidence type="ECO:0000313" key="6">
    <source>
        <dbReference type="Proteomes" id="UP000727993"/>
    </source>
</evidence>
<dbReference type="PANTHER" id="PTHR30632">
    <property type="entry name" value="MOLYBDATE-BINDING PERIPLASMIC PROTEIN"/>
    <property type="match status" value="1"/>
</dbReference>
<dbReference type="SUPFAM" id="SSF53850">
    <property type="entry name" value="Periplasmic binding protein-like II"/>
    <property type="match status" value="1"/>
</dbReference>